<keyword evidence="3" id="KW-0328">Glycosyltransferase</keyword>
<name>A0ABW5ZWC3_9FLAO</name>
<dbReference type="GO" id="GO:0016757">
    <property type="term" value="F:glycosyltransferase activity"/>
    <property type="evidence" value="ECO:0007669"/>
    <property type="project" value="UniProtKB-KW"/>
</dbReference>
<accession>A0ABW5ZWC3</accession>
<dbReference type="Proteomes" id="UP001597548">
    <property type="component" value="Unassembled WGS sequence"/>
</dbReference>
<protein>
    <submittedName>
        <fullName evidence="3">Glycosyltransferase family 4 protein</fullName>
        <ecNumber evidence="3">2.4.-.-</ecNumber>
    </submittedName>
</protein>
<dbReference type="PANTHER" id="PTHR45947:SF3">
    <property type="entry name" value="SULFOQUINOVOSYL TRANSFERASE SQD2"/>
    <property type="match status" value="1"/>
</dbReference>
<gene>
    <name evidence="3" type="ORF">ACFS29_11415</name>
</gene>
<dbReference type="RefSeq" id="WP_194508258.1">
    <property type="nucleotide sequence ID" value="NZ_JADILU010000004.1"/>
</dbReference>
<dbReference type="InterPro" id="IPR001296">
    <property type="entry name" value="Glyco_trans_1"/>
</dbReference>
<keyword evidence="3" id="KW-0808">Transferase</keyword>
<dbReference type="Pfam" id="PF13439">
    <property type="entry name" value="Glyco_transf_4"/>
    <property type="match status" value="1"/>
</dbReference>
<dbReference type="InterPro" id="IPR028098">
    <property type="entry name" value="Glyco_trans_4-like_N"/>
</dbReference>
<feature type="domain" description="Glycosyltransferase subfamily 4-like N-terminal" evidence="2">
    <location>
        <begin position="19"/>
        <end position="176"/>
    </location>
</feature>
<dbReference type="PANTHER" id="PTHR45947">
    <property type="entry name" value="SULFOQUINOVOSYL TRANSFERASE SQD2"/>
    <property type="match status" value="1"/>
</dbReference>
<organism evidence="3 4">
    <name type="scientific">Psychroserpens luteus</name>
    <dbReference type="NCBI Taxonomy" id="1434066"/>
    <lineage>
        <taxon>Bacteria</taxon>
        <taxon>Pseudomonadati</taxon>
        <taxon>Bacteroidota</taxon>
        <taxon>Flavobacteriia</taxon>
        <taxon>Flavobacteriales</taxon>
        <taxon>Flavobacteriaceae</taxon>
        <taxon>Psychroserpens</taxon>
    </lineage>
</organism>
<dbReference type="SUPFAM" id="SSF53756">
    <property type="entry name" value="UDP-Glycosyltransferase/glycogen phosphorylase"/>
    <property type="match status" value="1"/>
</dbReference>
<comment type="caution">
    <text evidence="3">The sequence shown here is derived from an EMBL/GenBank/DDBJ whole genome shotgun (WGS) entry which is preliminary data.</text>
</comment>
<dbReference type="Gene3D" id="3.40.50.2000">
    <property type="entry name" value="Glycogen Phosphorylase B"/>
    <property type="match status" value="2"/>
</dbReference>
<dbReference type="CDD" id="cd03801">
    <property type="entry name" value="GT4_PimA-like"/>
    <property type="match status" value="1"/>
</dbReference>
<evidence type="ECO:0000313" key="3">
    <source>
        <dbReference type="EMBL" id="MFD2916251.1"/>
    </source>
</evidence>
<dbReference type="EMBL" id="JBHUOS010000009">
    <property type="protein sequence ID" value="MFD2916251.1"/>
    <property type="molecule type" value="Genomic_DNA"/>
</dbReference>
<dbReference type="InterPro" id="IPR050194">
    <property type="entry name" value="Glycosyltransferase_grp1"/>
</dbReference>
<reference evidence="4" key="1">
    <citation type="journal article" date="2019" name="Int. J. Syst. Evol. Microbiol.">
        <title>The Global Catalogue of Microorganisms (GCM) 10K type strain sequencing project: providing services to taxonomists for standard genome sequencing and annotation.</title>
        <authorList>
            <consortium name="The Broad Institute Genomics Platform"/>
            <consortium name="The Broad Institute Genome Sequencing Center for Infectious Disease"/>
            <person name="Wu L."/>
            <person name="Ma J."/>
        </authorList>
    </citation>
    <scope>NUCLEOTIDE SEQUENCE [LARGE SCALE GENOMIC DNA]</scope>
    <source>
        <strain evidence="4">KCTC 32514</strain>
    </source>
</reference>
<dbReference type="Pfam" id="PF00534">
    <property type="entry name" value="Glycos_transf_1"/>
    <property type="match status" value="1"/>
</dbReference>
<evidence type="ECO:0000313" key="4">
    <source>
        <dbReference type="Proteomes" id="UP001597548"/>
    </source>
</evidence>
<dbReference type="EC" id="2.4.-.-" evidence="3"/>
<evidence type="ECO:0000259" key="2">
    <source>
        <dbReference type="Pfam" id="PF13439"/>
    </source>
</evidence>
<proteinExistence type="predicted"/>
<keyword evidence="4" id="KW-1185">Reference proteome</keyword>
<feature type="domain" description="Glycosyl transferase family 1" evidence="1">
    <location>
        <begin position="187"/>
        <end position="343"/>
    </location>
</feature>
<sequence>MKHKYKNILIVTSEFPPQPGGIGNHAYNLADQLHQNDFNVSVIADQRSVSGNEENDFDRTNPFKTYRIRLKKIRLFMYLKRLIVIFKLIKKADVVIASGKFPLWVVAIYSVILRKKNIAIAHGTEVNFSNPLLKFSINKSLGRFQYIVAVSNYTKSLIEYLDLKNVVVIPNGYNPEKWNISIDGDLKTEGNPKLITVGNVTERKGQLNVINHIPKLLERYPNIHYHCIGIPTEKERFMSIVKKHSIEDHVTFHGRLSDHDLKEYLTNSDLLVMLSSATRSGDVEGFGIAVLEANALGIPAIGSTNCGIEDAISNFKSGILVPFDSSDEFSNAIQTIMENYDDYSKNALSWAESHKWNYIIKDYIELIN</sequence>
<evidence type="ECO:0000259" key="1">
    <source>
        <dbReference type="Pfam" id="PF00534"/>
    </source>
</evidence>